<dbReference type="PANTHER" id="PTHR35732:SF1">
    <property type="entry name" value="OS10G0545100 PROTEIN"/>
    <property type="match status" value="1"/>
</dbReference>
<dbReference type="EMBL" id="WOCE01000021">
    <property type="protein sequence ID" value="KAE9589869.1"/>
    <property type="molecule type" value="Genomic_DNA"/>
</dbReference>
<proteinExistence type="predicted"/>
<dbReference type="Proteomes" id="UP000447434">
    <property type="component" value="Chromosome 21"/>
</dbReference>
<organism evidence="1 2">
    <name type="scientific">Lupinus albus</name>
    <name type="common">White lupine</name>
    <name type="synonym">Lupinus termis</name>
    <dbReference type="NCBI Taxonomy" id="3870"/>
    <lineage>
        <taxon>Eukaryota</taxon>
        <taxon>Viridiplantae</taxon>
        <taxon>Streptophyta</taxon>
        <taxon>Embryophyta</taxon>
        <taxon>Tracheophyta</taxon>
        <taxon>Spermatophyta</taxon>
        <taxon>Magnoliopsida</taxon>
        <taxon>eudicotyledons</taxon>
        <taxon>Gunneridae</taxon>
        <taxon>Pentapetalae</taxon>
        <taxon>rosids</taxon>
        <taxon>fabids</taxon>
        <taxon>Fabales</taxon>
        <taxon>Fabaceae</taxon>
        <taxon>Papilionoideae</taxon>
        <taxon>50 kb inversion clade</taxon>
        <taxon>genistoids sensu lato</taxon>
        <taxon>core genistoids</taxon>
        <taxon>Genisteae</taxon>
        <taxon>Lupinus</taxon>
    </lineage>
</organism>
<keyword evidence="2" id="KW-1185">Reference proteome</keyword>
<dbReference type="AlphaFoldDB" id="A0A6A4NR64"/>
<sequence>MVPSSIGLSSKCLFPYHAPILPSLLFSHFHFSLSSSSSSSLSHSNINFTQLTVSSEGLPNELVEDSKFVPLNSEDPSYGPPVSHGLITVGL</sequence>
<dbReference type="PANTHER" id="PTHR35732">
    <property type="entry name" value="OS10G0545100 PROTEIN"/>
    <property type="match status" value="1"/>
</dbReference>
<dbReference type="OrthoDB" id="10578837at2759"/>
<evidence type="ECO:0000313" key="2">
    <source>
        <dbReference type="Proteomes" id="UP000447434"/>
    </source>
</evidence>
<reference evidence="2" key="1">
    <citation type="journal article" date="2020" name="Nat. Commun.">
        <title>Genome sequence of the cluster root forming white lupin.</title>
        <authorList>
            <person name="Hufnagel B."/>
            <person name="Marques A."/>
            <person name="Soriano A."/>
            <person name="Marques L."/>
            <person name="Divol F."/>
            <person name="Doumas P."/>
            <person name="Sallet E."/>
            <person name="Mancinotti D."/>
            <person name="Carrere S."/>
            <person name="Marande W."/>
            <person name="Arribat S."/>
            <person name="Keller J."/>
            <person name="Huneau C."/>
            <person name="Blein T."/>
            <person name="Aime D."/>
            <person name="Laguerre M."/>
            <person name="Taylor J."/>
            <person name="Schubert V."/>
            <person name="Nelson M."/>
            <person name="Geu-Flores F."/>
            <person name="Crespi M."/>
            <person name="Gallardo-Guerrero K."/>
            <person name="Delaux P.-M."/>
            <person name="Salse J."/>
            <person name="Berges H."/>
            <person name="Guyot R."/>
            <person name="Gouzy J."/>
            <person name="Peret B."/>
        </authorList>
    </citation>
    <scope>NUCLEOTIDE SEQUENCE [LARGE SCALE GENOMIC DNA]</scope>
    <source>
        <strain evidence="2">cv. Amiga</strain>
    </source>
</reference>
<comment type="caution">
    <text evidence="1">The sequence shown here is derived from an EMBL/GenBank/DDBJ whole genome shotgun (WGS) entry which is preliminary data.</text>
</comment>
<accession>A0A6A4NR64</accession>
<name>A0A6A4NR64_LUPAL</name>
<gene>
    <name evidence="1" type="ORF">Lalb_Chr21g0313491</name>
</gene>
<evidence type="ECO:0000313" key="1">
    <source>
        <dbReference type="EMBL" id="KAE9589869.1"/>
    </source>
</evidence>
<protein>
    <submittedName>
        <fullName evidence="1">Uncharacterized protein</fullName>
    </submittedName>
</protein>